<sequence length="94" mass="10866">MMEVRDCQPFRINEDVALQYPLLTNLNDDSVYIRSREIYKIEYFAKIEEKRRGNSSRRGHESCAMELSRREQLTRAGRRGGAVLGGLSHCTTNT</sequence>
<protein>
    <submittedName>
        <fullName evidence="1">Uncharacterized protein</fullName>
    </submittedName>
</protein>
<accession>A0A5B7HTF1</accession>
<organism evidence="1 2">
    <name type="scientific">Portunus trituberculatus</name>
    <name type="common">Swimming crab</name>
    <name type="synonym">Neptunus trituberculatus</name>
    <dbReference type="NCBI Taxonomy" id="210409"/>
    <lineage>
        <taxon>Eukaryota</taxon>
        <taxon>Metazoa</taxon>
        <taxon>Ecdysozoa</taxon>
        <taxon>Arthropoda</taxon>
        <taxon>Crustacea</taxon>
        <taxon>Multicrustacea</taxon>
        <taxon>Malacostraca</taxon>
        <taxon>Eumalacostraca</taxon>
        <taxon>Eucarida</taxon>
        <taxon>Decapoda</taxon>
        <taxon>Pleocyemata</taxon>
        <taxon>Brachyura</taxon>
        <taxon>Eubrachyura</taxon>
        <taxon>Portunoidea</taxon>
        <taxon>Portunidae</taxon>
        <taxon>Portuninae</taxon>
        <taxon>Portunus</taxon>
    </lineage>
</organism>
<evidence type="ECO:0000313" key="1">
    <source>
        <dbReference type="EMBL" id="MPC71988.1"/>
    </source>
</evidence>
<comment type="caution">
    <text evidence="1">The sequence shown here is derived from an EMBL/GenBank/DDBJ whole genome shotgun (WGS) entry which is preliminary data.</text>
</comment>
<dbReference type="Proteomes" id="UP000324222">
    <property type="component" value="Unassembled WGS sequence"/>
</dbReference>
<reference evidence="1 2" key="1">
    <citation type="submission" date="2019-05" db="EMBL/GenBank/DDBJ databases">
        <title>Another draft genome of Portunus trituberculatus and its Hox gene families provides insights of decapod evolution.</title>
        <authorList>
            <person name="Jeong J.-H."/>
            <person name="Song I."/>
            <person name="Kim S."/>
            <person name="Choi T."/>
            <person name="Kim D."/>
            <person name="Ryu S."/>
            <person name="Kim W."/>
        </authorList>
    </citation>
    <scope>NUCLEOTIDE SEQUENCE [LARGE SCALE GENOMIC DNA]</scope>
    <source>
        <tissue evidence="1">Muscle</tissue>
    </source>
</reference>
<name>A0A5B7HTF1_PORTR</name>
<evidence type="ECO:0000313" key="2">
    <source>
        <dbReference type="Proteomes" id="UP000324222"/>
    </source>
</evidence>
<gene>
    <name evidence="1" type="ORF">E2C01_066280</name>
</gene>
<dbReference type="AlphaFoldDB" id="A0A5B7HTF1"/>
<dbReference type="EMBL" id="VSRR010033909">
    <property type="protein sequence ID" value="MPC71988.1"/>
    <property type="molecule type" value="Genomic_DNA"/>
</dbReference>
<keyword evidence="2" id="KW-1185">Reference proteome</keyword>
<proteinExistence type="predicted"/>